<name>A0A840RP05_9BURK</name>
<protein>
    <submittedName>
        <fullName evidence="1">Uncharacterized protein</fullName>
    </submittedName>
</protein>
<evidence type="ECO:0000313" key="2">
    <source>
        <dbReference type="Proteomes" id="UP000571084"/>
    </source>
</evidence>
<dbReference type="RefSeq" id="WP_168052465.1">
    <property type="nucleotide sequence ID" value="NZ_JAAOZT010000002.1"/>
</dbReference>
<organism evidence="1 2">
    <name type="scientific">Glaciimonas immobilis</name>
    <dbReference type="NCBI Taxonomy" id="728004"/>
    <lineage>
        <taxon>Bacteria</taxon>
        <taxon>Pseudomonadati</taxon>
        <taxon>Pseudomonadota</taxon>
        <taxon>Betaproteobacteria</taxon>
        <taxon>Burkholderiales</taxon>
        <taxon>Oxalobacteraceae</taxon>
        <taxon>Glaciimonas</taxon>
    </lineage>
</organism>
<gene>
    <name evidence="1" type="ORF">HNR39_000274</name>
</gene>
<dbReference type="AlphaFoldDB" id="A0A840RP05"/>
<comment type="caution">
    <text evidence="1">The sequence shown here is derived from an EMBL/GenBank/DDBJ whole genome shotgun (WGS) entry which is preliminary data.</text>
</comment>
<accession>A0A840RP05</accession>
<dbReference type="EMBL" id="JACHHQ010000001">
    <property type="protein sequence ID" value="MBB5198464.1"/>
    <property type="molecule type" value="Genomic_DNA"/>
</dbReference>
<dbReference type="Proteomes" id="UP000571084">
    <property type="component" value="Unassembled WGS sequence"/>
</dbReference>
<reference evidence="1 2" key="1">
    <citation type="submission" date="2020-08" db="EMBL/GenBank/DDBJ databases">
        <title>Genomic Encyclopedia of Type Strains, Phase IV (KMG-IV): sequencing the most valuable type-strain genomes for metagenomic binning, comparative biology and taxonomic classification.</title>
        <authorList>
            <person name="Goeker M."/>
        </authorList>
    </citation>
    <scope>NUCLEOTIDE SEQUENCE [LARGE SCALE GENOMIC DNA]</scope>
    <source>
        <strain evidence="1 2">DSM 23240</strain>
    </source>
</reference>
<proteinExistence type="predicted"/>
<keyword evidence="2" id="KW-1185">Reference proteome</keyword>
<sequence>MRKNLSIEERLLFNETLLDAILWGQLLDEPKQRALIANQLYTMLDAAQRHGTLPERVHTALYQTADALAGIDSCPDALKPTLRSALP</sequence>
<evidence type="ECO:0000313" key="1">
    <source>
        <dbReference type="EMBL" id="MBB5198464.1"/>
    </source>
</evidence>